<comment type="caution">
    <text evidence="1">The sequence shown here is derived from an EMBL/GenBank/DDBJ whole genome shotgun (WGS) entry which is preliminary data.</text>
</comment>
<reference evidence="1 2" key="1">
    <citation type="journal article" date="2021" name="BMC Biol.">
        <title>Horizontally acquired antibacterial genes associated with adaptive radiation of ladybird beetles.</title>
        <authorList>
            <person name="Li H.S."/>
            <person name="Tang X.F."/>
            <person name="Huang Y.H."/>
            <person name="Xu Z.Y."/>
            <person name="Chen M.L."/>
            <person name="Du X.Y."/>
            <person name="Qiu B.Y."/>
            <person name="Chen P.T."/>
            <person name="Zhang W."/>
            <person name="Slipinski A."/>
            <person name="Escalona H.E."/>
            <person name="Waterhouse R.M."/>
            <person name="Zwick A."/>
            <person name="Pang H."/>
        </authorList>
    </citation>
    <scope>NUCLEOTIDE SEQUENCE [LARGE SCALE GENOMIC DNA]</scope>
    <source>
        <strain evidence="1">SYSU2018</strain>
    </source>
</reference>
<sequence>MKPWTGVMKRMEKKSRPKTVIAEWLFLIVHLVINKAMNNNCRGTVINEATTRKTLVKNDQVEEWNAKYDEPPANRSAPIRRTKENARWKVAEDYSCLFVSSFVADTEPENIFTANI</sequence>
<gene>
    <name evidence="1" type="ORF">HHI36_016730</name>
</gene>
<dbReference type="Proteomes" id="UP001516400">
    <property type="component" value="Unassembled WGS sequence"/>
</dbReference>
<name>A0ABD2NKI7_9CUCU</name>
<dbReference type="AlphaFoldDB" id="A0ABD2NKI7"/>
<dbReference type="EMBL" id="JABFTP020000124">
    <property type="protein sequence ID" value="KAL3279217.1"/>
    <property type="molecule type" value="Genomic_DNA"/>
</dbReference>
<keyword evidence="2" id="KW-1185">Reference proteome</keyword>
<protein>
    <submittedName>
        <fullName evidence="1">Uncharacterized protein</fullName>
    </submittedName>
</protein>
<proteinExistence type="predicted"/>
<evidence type="ECO:0000313" key="2">
    <source>
        <dbReference type="Proteomes" id="UP001516400"/>
    </source>
</evidence>
<evidence type="ECO:0000313" key="1">
    <source>
        <dbReference type="EMBL" id="KAL3279217.1"/>
    </source>
</evidence>
<organism evidence="1 2">
    <name type="scientific">Cryptolaemus montrouzieri</name>
    <dbReference type="NCBI Taxonomy" id="559131"/>
    <lineage>
        <taxon>Eukaryota</taxon>
        <taxon>Metazoa</taxon>
        <taxon>Ecdysozoa</taxon>
        <taxon>Arthropoda</taxon>
        <taxon>Hexapoda</taxon>
        <taxon>Insecta</taxon>
        <taxon>Pterygota</taxon>
        <taxon>Neoptera</taxon>
        <taxon>Endopterygota</taxon>
        <taxon>Coleoptera</taxon>
        <taxon>Polyphaga</taxon>
        <taxon>Cucujiformia</taxon>
        <taxon>Coccinelloidea</taxon>
        <taxon>Coccinellidae</taxon>
        <taxon>Scymninae</taxon>
        <taxon>Scymnini</taxon>
        <taxon>Cryptolaemus</taxon>
    </lineage>
</organism>
<accession>A0ABD2NKI7</accession>
<feature type="non-terminal residue" evidence="1">
    <location>
        <position position="116"/>
    </location>
</feature>